<evidence type="ECO:0000313" key="3">
    <source>
        <dbReference type="Proteomes" id="UP000247476"/>
    </source>
</evidence>
<keyword evidence="3" id="KW-1185">Reference proteome</keyword>
<organism evidence="2 3">
    <name type="scientific">Paenibacillus flagellatus</name>
    <dbReference type="NCBI Taxonomy" id="2211139"/>
    <lineage>
        <taxon>Bacteria</taxon>
        <taxon>Bacillati</taxon>
        <taxon>Bacillota</taxon>
        <taxon>Bacilli</taxon>
        <taxon>Bacillales</taxon>
        <taxon>Paenibacillaceae</taxon>
        <taxon>Paenibacillus</taxon>
    </lineage>
</organism>
<dbReference type="AlphaFoldDB" id="A0A2V5KYJ5"/>
<name>A0A2V5KYJ5_9BACL</name>
<evidence type="ECO:0000313" key="2">
    <source>
        <dbReference type="EMBL" id="PYI55036.1"/>
    </source>
</evidence>
<evidence type="ECO:0000256" key="1">
    <source>
        <dbReference type="SAM" id="Phobius"/>
    </source>
</evidence>
<dbReference type="Proteomes" id="UP000247476">
    <property type="component" value="Unassembled WGS sequence"/>
</dbReference>
<keyword evidence="1" id="KW-0472">Membrane</keyword>
<proteinExistence type="predicted"/>
<sequence length="277" mass="29222">MTERLALLAALAAIGRMALPATIRFLLRHRLTSTNYAGDVIPTGTGALLAVLAASLYGSAAALHAIGLVSADTLRSVETEMAAYMLVFAVGWTDDLIGDRSVKGFGGHWRSFRETGTLSTGALKAAGVGLAALWIVRGGTVWWEAAVDWATIVLSANALNLLDVRPGRAWKMFYAGAALLAIADPAWSRSVWLLPGAAGGAALFGGDLKGKHMLGDSGANLLGFSLGCSIAGAAPWWLQTGALIVLAAMHRTAETGSITAWIERHKWLRWFDRLGRA</sequence>
<keyword evidence="1" id="KW-1133">Transmembrane helix</keyword>
<comment type="caution">
    <text evidence="2">The sequence shown here is derived from an EMBL/GenBank/DDBJ whole genome shotgun (WGS) entry which is preliminary data.</text>
</comment>
<accession>A0A2V5KYJ5</accession>
<keyword evidence="1" id="KW-0812">Transmembrane</keyword>
<gene>
    <name evidence="2" type="ORF">DLM86_10875</name>
</gene>
<dbReference type="RefSeq" id="WP_110840030.1">
    <property type="nucleotide sequence ID" value="NZ_QJVJ01000004.1"/>
</dbReference>
<dbReference type="OrthoDB" id="2679245at2"/>
<dbReference type="EMBL" id="QJVJ01000004">
    <property type="protein sequence ID" value="PYI55036.1"/>
    <property type="molecule type" value="Genomic_DNA"/>
</dbReference>
<protein>
    <recommendedName>
        <fullName evidence="4">UDP-N-acetylmuramyl pentapeptide phosphotransferase</fullName>
    </recommendedName>
</protein>
<reference evidence="2 3" key="1">
    <citation type="submission" date="2018-05" db="EMBL/GenBank/DDBJ databases">
        <title>Paenibacillus flagellatus sp. nov., isolated from selenium mineral soil.</title>
        <authorList>
            <person name="Dai X."/>
        </authorList>
    </citation>
    <scope>NUCLEOTIDE SEQUENCE [LARGE SCALE GENOMIC DNA]</scope>
    <source>
        <strain evidence="2 3">DXL2</strain>
    </source>
</reference>
<evidence type="ECO:0008006" key="4">
    <source>
        <dbReference type="Google" id="ProtNLM"/>
    </source>
</evidence>
<feature type="transmembrane region" description="Helical" evidence="1">
    <location>
        <begin position="44"/>
        <end position="66"/>
    </location>
</feature>